<dbReference type="CDD" id="cd07043">
    <property type="entry name" value="STAS_anti-anti-sigma_factors"/>
    <property type="match status" value="1"/>
</dbReference>
<feature type="domain" description="STAS" evidence="3">
    <location>
        <begin position="1"/>
        <end position="102"/>
    </location>
</feature>
<dbReference type="InParanoid" id="A0A7G1G6M0"/>
<dbReference type="Proteomes" id="UP000516361">
    <property type="component" value="Chromosome"/>
</dbReference>
<accession>A0A7G1G6M0</accession>
<dbReference type="KEGG" id="ocy:OSSY52_09250"/>
<dbReference type="Pfam" id="PF01740">
    <property type="entry name" value="STAS"/>
    <property type="match status" value="1"/>
</dbReference>
<dbReference type="InterPro" id="IPR036513">
    <property type="entry name" value="STAS_dom_sf"/>
</dbReference>
<evidence type="ECO:0000256" key="2">
    <source>
        <dbReference type="RuleBase" id="RU003749"/>
    </source>
</evidence>
<dbReference type="NCBIfam" id="TIGR00377">
    <property type="entry name" value="ant_ant_sig"/>
    <property type="match status" value="1"/>
</dbReference>
<dbReference type="PANTHER" id="PTHR33495">
    <property type="entry name" value="ANTI-SIGMA FACTOR ANTAGONIST TM_1081-RELATED-RELATED"/>
    <property type="match status" value="1"/>
</dbReference>
<evidence type="ECO:0000256" key="1">
    <source>
        <dbReference type="ARBA" id="ARBA00009013"/>
    </source>
</evidence>
<dbReference type="EMBL" id="AP018712">
    <property type="protein sequence ID" value="BBE30784.1"/>
    <property type="molecule type" value="Genomic_DNA"/>
</dbReference>
<protein>
    <recommendedName>
        <fullName evidence="2">Anti-sigma factor antagonist</fullName>
    </recommendedName>
</protein>
<gene>
    <name evidence="4" type="ORF">OSSY52_09250</name>
</gene>
<keyword evidence="5" id="KW-1185">Reference proteome</keyword>
<dbReference type="RefSeq" id="WP_190615853.1">
    <property type="nucleotide sequence ID" value="NZ_AP018712.1"/>
</dbReference>
<dbReference type="AlphaFoldDB" id="A0A7G1G6M0"/>
<dbReference type="InterPro" id="IPR002645">
    <property type="entry name" value="STAS_dom"/>
</dbReference>
<proteinExistence type="inferred from homology"/>
<dbReference type="GO" id="GO:0043856">
    <property type="term" value="F:anti-sigma factor antagonist activity"/>
    <property type="evidence" value="ECO:0007669"/>
    <property type="project" value="InterPro"/>
</dbReference>
<name>A0A7G1G6M0_9BACT</name>
<dbReference type="PROSITE" id="PS50801">
    <property type="entry name" value="STAS"/>
    <property type="match status" value="1"/>
</dbReference>
<dbReference type="InterPro" id="IPR003658">
    <property type="entry name" value="Anti-sigma_ant"/>
</dbReference>
<reference evidence="4 5" key="1">
    <citation type="submission" date="2018-06" db="EMBL/GenBank/DDBJ databases">
        <title>Genome sequencing of Oceanotoga sp. sy52.</title>
        <authorList>
            <person name="Mori K."/>
        </authorList>
    </citation>
    <scope>NUCLEOTIDE SEQUENCE [LARGE SCALE GENOMIC DNA]</scope>
    <source>
        <strain evidence="5">sy52</strain>
    </source>
</reference>
<dbReference type="PANTHER" id="PTHR33495:SF2">
    <property type="entry name" value="ANTI-SIGMA FACTOR ANTAGONIST TM_1081-RELATED"/>
    <property type="match status" value="1"/>
</dbReference>
<evidence type="ECO:0000313" key="5">
    <source>
        <dbReference type="Proteomes" id="UP000516361"/>
    </source>
</evidence>
<evidence type="ECO:0000259" key="3">
    <source>
        <dbReference type="PROSITE" id="PS50801"/>
    </source>
</evidence>
<evidence type="ECO:0000313" key="4">
    <source>
        <dbReference type="EMBL" id="BBE30784.1"/>
    </source>
</evidence>
<dbReference type="Gene3D" id="3.30.750.24">
    <property type="entry name" value="STAS domain"/>
    <property type="match status" value="1"/>
</dbReference>
<dbReference type="SUPFAM" id="SSF52091">
    <property type="entry name" value="SpoIIaa-like"/>
    <property type="match status" value="1"/>
</dbReference>
<sequence length="102" mass="11835">MDFNFNEVNGRVQVKIIGDMDVMGATMNKNLFFEKLKQYEGKEFDIDMSKVNYIDSTGIGFLISVYREAKKLKSTLIFSNFNENVFKVLKMTNLDKALPIKY</sequence>
<organism evidence="4 5">
    <name type="scientific">Tepiditoga spiralis</name>
    <dbReference type="NCBI Taxonomy" id="2108365"/>
    <lineage>
        <taxon>Bacteria</taxon>
        <taxon>Thermotogati</taxon>
        <taxon>Thermotogota</taxon>
        <taxon>Thermotogae</taxon>
        <taxon>Petrotogales</taxon>
        <taxon>Petrotogaceae</taxon>
        <taxon>Tepiditoga</taxon>
    </lineage>
</organism>
<comment type="similarity">
    <text evidence="1 2">Belongs to the anti-sigma-factor antagonist family.</text>
</comment>